<dbReference type="STRING" id="1296096.A0A1B9HY58"/>
<evidence type="ECO:0000256" key="1">
    <source>
        <dbReference type="SAM" id="MobiDB-lite"/>
    </source>
</evidence>
<reference evidence="3" key="2">
    <citation type="submission" date="2013-07" db="EMBL/GenBank/DDBJ databases">
        <authorList>
            <consortium name="The Broad Institute Genome Sequencing Platform"/>
            <person name="Cuomo C."/>
            <person name="Litvintseva A."/>
            <person name="Chen Y."/>
            <person name="Heitman J."/>
            <person name="Sun S."/>
            <person name="Springer D."/>
            <person name="Dromer F."/>
            <person name="Young S.K."/>
            <person name="Zeng Q."/>
            <person name="Gargeya S."/>
            <person name="Fitzgerald M."/>
            <person name="Abouelleil A."/>
            <person name="Alvarado L."/>
            <person name="Berlin A.M."/>
            <person name="Chapman S.B."/>
            <person name="Dewar J."/>
            <person name="Goldberg J."/>
            <person name="Griggs A."/>
            <person name="Gujja S."/>
            <person name="Hansen M."/>
            <person name="Howarth C."/>
            <person name="Imamovic A."/>
            <person name="Larimer J."/>
            <person name="McCowan C."/>
            <person name="Murphy C."/>
            <person name="Pearson M."/>
            <person name="Priest M."/>
            <person name="Roberts A."/>
            <person name="Saif S."/>
            <person name="Shea T."/>
            <person name="Sykes S."/>
            <person name="Wortman J."/>
            <person name="Nusbaum C."/>
            <person name="Birren B."/>
        </authorList>
    </citation>
    <scope>NUCLEOTIDE SEQUENCE</scope>
    <source>
        <strain evidence="3">CBS 10737</strain>
    </source>
</reference>
<reference evidence="2" key="3">
    <citation type="submission" date="2016-07" db="EMBL/GenBank/DDBJ databases">
        <title>Evolution of pathogenesis and genome organization in the Tremellales.</title>
        <authorList>
            <person name="Cuomo C."/>
            <person name="Litvintseva A."/>
            <person name="Heitman J."/>
            <person name="Chen Y."/>
            <person name="Sun S."/>
            <person name="Springer D."/>
            <person name="Dromer F."/>
            <person name="Young S."/>
            <person name="Zeng Q."/>
            <person name="Chapman S."/>
            <person name="Gujja S."/>
            <person name="Saif S."/>
            <person name="Birren B."/>
        </authorList>
    </citation>
    <scope>NUCLEOTIDE SEQUENCE</scope>
    <source>
        <strain evidence="2">CBS 10737</strain>
    </source>
</reference>
<dbReference type="Gene3D" id="3.40.50.300">
    <property type="entry name" value="P-loop containing nucleotide triphosphate hydrolases"/>
    <property type="match status" value="1"/>
</dbReference>
<dbReference type="KEGG" id="kpin:30174437"/>
<dbReference type="PANTHER" id="PTHR12083">
    <property type="entry name" value="BIFUNCTIONAL POLYNUCLEOTIDE PHOSPHATASE/KINASE"/>
    <property type="match status" value="1"/>
</dbReference>
<evidence type="ECO:0000313" key="2">
    <source>
        <dbReference type="EMBL" id="OCF48200.1"/>
    </source>
</evidence>
<sequence>MISDTPDPGVASISSDRTTQARQNLEGPNLINPDPTIQSNSTDQQIILILVGLPGSGKSTFSQALISISENPFNSFQRKWVRASQDDAPNRRRQECEYVTRKALRDGYNVVIDRVNFDPIQRSHFINIALSHNPPPKIYALTLTISEETLKKRLKYRPDHPTIPDLETGLRVLGQMRSQYSPPIATQSEGFDKIYELVETDQPIDGIWTSAEINTVLTKIEAEGLMEMGERILIPQPVSNGNHHHHRGAWHGRTDDRSRVRQTARDRGRSRGLYNGQSRDGKIDSERNQSSYQYQSNWNHPGQRYDPSWNRNRTNGSQGGRYLDGASHHSNSNPGNSHSNGLYNVQ</sequence>
<keyword evidence="4" id="KW-1185">Reference proteome</keyword>
<feature type="region of interest" description="Disordered" evidence="1">
    <location>
        <begin position="1"/>
        <end position="20"/>
    </location>
</feature>
<dbReference type="GO" id="GO:0003690">
    <property type="term" value="F:double-stranded DNA binding"/>
    <property type="evidence" value="ECO:0007669"/>
    <property type="project" value="TreeGrafter"/>
</dbReference>
<evidence type="ECO:0000313" key="3">
    <source>
        <dbReference type="EMBL" id="WWC73762.1"/>
    </source>
</evidence>
<accession>A0A1B9HY58</accession>
<feature type="region of interest" description="Disordered" evidence="1">
    <location>
        <begin position="236"/>
        <end position="346"/>
    </location>
</feature>
<dbReference type="AlphaFoldDB" id="A0A1B9HY58"/>
<dbReference type="SUPFAM" id="SSF52540">
    <property type="entry name" value="P-loop containing nucleoside triphosphate hydrolases"/>
    <property type="match status" value="1"/>
</dbReference>
<proteinExistence type="predicted"/>
<organism evidence="2">
    <name type="scientific">Kwoniella pini CBS 10737</name>
    <dbReference type="NCBI Taxonomy" id="1296096"/>
    <lineage>
        <taxon>Eukaryota</taxon>
        <taxon>Fungi</taxon>
        <taxon>Dikarya</taxon>
        <taxon>Basidiomycota</taxon>
        <taxon>Agaricomycotina</taxon>
        <taxon>Tremellomycetes</taxon>
        <taxon>Tremellales</taxon>
        <taxon>Cryptococcaceae</taxon>
        <taxon>Kwoniella</taxon>
    </lineage>
</organism>
<dbReference type="OrthoDB" id="3512845at2759"/>
<dbReference type="GeneID" id="30174437"/>
<dbReference type="EMBL" id="KI894014">
    <property type="protein sequence ID" value="OCF48200.1"/>
    <property type="molecule type" value="Genomic_DNA"/>
</dbReference>
<protein>
    <submittedName>
        <fullName evidence="2">Uncharacterized protein</fullName>
    </submittedName>
</protein>
<dbReference type="Pfam" id="PF13671">
    <property type="entry name" value="AAA_33"/>
    <property type="match status" value="1"/>
</dbReference>
<name>A0A1B9HY58_9TREE</name>
<dbReference type="GO" id="GO:0046404">
    <property type="term" value="F:ATP-dependent polydeoxyribonucleotide 5'-hydroxyl-kinase activity"/>
    <property type="evidence" value="ECO:0007669"/>
    <property type="project" value="TreeGrafter"/>
</dbReference>
<feature type="compositionally biased region" description="Low complexity" evidence="1">
    <location>
        <begin position="328"/>
        <end position="346"/>
    </location>
</feature>
<gene>
    <name evidence="2" type="ORF">I206_06068</name>
    <name evidence="3" type="ORF">I206_107734</name>
</gene>
<dbReference type="EMBL" id="CP144529">
    <property type="protein sequence ID" value="WWC73762.1"/>
    <property type="molecule type" value="Genomic_DNA"/>
</dbReference>
<feature type="compositionally biased region" description="Polar residues" evidence="1">
    <location>
        <begin position="288"/>
        <end position="300"/>
    </location>
</feature>
<reference evidence="3" key="4">
    <citation type="submission" date="2024-02" db="EMBL/GenBank/DDBJ databases">
        <title>Comparative genomics of Cryptococcus and Kwoniella reveals pathogenesis evolution and contrasting modes of karyotype evolution via chromosome fusion or intercentromeric recombination.</title>
        <authorList>
            <person name="Coelho M.A."/>
            <person name="David-Palma M."/>
            <person name="Shea T."/>
            <person name="Bowers K."/>
            <person name="McGinley-Smith S."/>
            <person name="Mohammad A.W."/>
            <person name="Gnirke A."/>
            <person name="Yurkov A.M."/>
            <person name="Nowrousian M."/>
            <person name="Sun S."/>
            <person name="Cuomo C.A."/>
            <person name="Heitman J."/>
        </authorList>
    </citation>
    <scope>NUCLEOTIDE SEQUENCE</scope>
    <source>
        <strain evidence="3">CBS 10737</strain>
    </source>
</reference>
<dbReference type="GO" id="GO:0046403">
    <property type="term" value="F:polynucleotide 3'-phosphatase activity"/>
    <property type="evidence" value="ECO:0007669"/>
    <property type="project" value="TreeGrafter"/>
</dbReference>
<dbReference type="PANTHER" id="PTHR12083:SF9">
    <property type="entry name" value="BIFUNCTIONAL POLYNUCLEOTIDE PHOSPHATASE_KINASE"/>
    <property type="match status" value="1"/>
</dbReference>
<dbReference type="RefSeq" id="XP_019009419.1">
    <property type="nucleotide sequence ID" value="XM_019157779.1"/>
</dbReference>
<evidence type="ECO:0000313" key="4">
    <source>
        <dbReference type="Proteomes" id="UP000094020"/>
    </source>
</evidence>
<dbReference type="Proteomes" id="UP000094020">
    <property type="component" value="Chromosome 11"/>
</dbReference>
<dbReference type="InterPro" id="IPR027417">
    <property type="entry name" value="P-loop_NTPase"/>
</dbReference>
<reference evidence="2" key="1">
    <citation type="submission" date="2013-07" db="EMBL/GenBank/DDBJ databases">
        <title>The Genome Sequence of Cryptococcus pinus CBS10737.</title>
        <authorList>
            <consortium name="The Broad Institute Genome Sequencing Platform"/>
            <person name="Cuomo C."/>
            <person name="Litvintseva A."/>
            <person name="Chen Y."/>
            <person name="Heitman J."/>
            <person name="Sun S."/>
            <person name="Springer D."/>
            <person name="Dromer F."/>
            <person name="Young S.K."/>
            <person name="Zeng Q."/>
            <person name="Gargeya S."/>
            <person name="Fitzgerald M."/>
            <person name="Abouelleil A."/>
            <person name="Alvarado L."/>
            <person name="Berlin A.M."/>
            <person name="Chapman S.B."/>
            <person name="Dewar J."/>
            <person name="Goldberg J."/>
            <person name="Griggs A."/>
            <person name="Gujja S."/>
            <person name="Hansen M."/>
            <person name="Howarth C."/>
            <person name="Imamovic A."/>
            <person name="Larimer J."/>
            <person name="McCowan C."/>
            <person name="Murphy C."/>
            <person name="Pearson M."/>
            <person name="Priest M."/>
            <person name="Roberts A."/>
            <person name="Saif S."/>
            <person name="Shea T."/>
            <person name="Sykes S."/>
            <person name="Wortman J."/>
            <person name="Nusbaum C."/>
            <person name="Birren B."/>
        </authorList>
    </citation>
    <scope>NUCLEOTIDE SEQUENCE [LARGE SCALE GENOMIC DNA]</scope>
    <source>
        <strain evidence="2">CBS 10737</strain>
    </source>
</reference>
<dbReference type="GO" id="GO:0006281">
    <property type="term" value="P:DNA repair"/>
    <property type="evidence" value="ECO:0007669"/>
    <property type="project" value="TreeGrafter"/>
</dbReference>
<feature type="compositionally biased region" description="Basic and acidic residues" evidence="1">
    <location>
        <begin position="252"/>
        <end position="269"/>
    </location>
</feature>